<keyword evidence="2" id="KW-1185">Reference proteome</keyword>
<dbReference type="EMBL" id="MU167369">
    <property type="protein sequence ID" value="KAG0141838.1"/>
    <property type="molecule type" value="Genomic_DNA"/>
</dbReference>
<name>A0A9P6N9K7_9BASI</name>
<reference evidence="1" key="1">
    <citation type="submission" date="2013-11" db="EMBL/GenBank/DDBJ databases">
        <title>Genome sequence of the fusiform rust pathogen reveals effectors for host alternation and coevolution with pine.</title>
        <authorList>
            <consortium name="DOE Joint Genome Institute"/>
            <person name="Smith K."/>
            <person name="Pendleton A."/>
            <person name="Kubisiak T."/>
            <person name="Anderson C."/>
            <person name="Salamov A."/>
            <person name="Aerts A."/>
            <person name="Riley R."/>
            <person name="Clum A."/>
            <person name="Lindquist E."/>
            <person name="Ence D."/>
            <person name="Campbell M."/>
            <person name="Kronenberg Z."/>
            <person name="Feau N."/>
            <person name="Dhillon B."/>
            <person name="Hamelin R."/>
            <person name="Burleigh J."/>
            <person name="Smith J."/>
            <person name="Yandell M."/>
            <person name="Nelson C."/>
            <person name="Grigoriev I."/>
            <person name="Davis J."/>
        </authorList>
    </citation>
    <scope>NUCLEOTIDE SEQUENCE</scope>
    <source>
        <strain evidence="1">G11</strain>
    </source>
</reference>
<dbReference type="Proteomes" id="UP000886653">
    <property type="component" value="Unassembled WGS sequence"/>
</dbReference>
<feature type="non-terminal residue" evidence="1">
    <location>
        <position position="82"/>
    </location>
</feature>
<organism evidence="1 2">
    <name type="scientific">Cronartium quercuum f. sp. fusiforme G11</name>
    <dbReference type="NCBI Taxonomy" id="708437"/>
    <lineage>
        <taxon>Eukaryota</taxon>
        <taxon>Fungi</taxon>
        <taxon>Dikarya</taxon>
        <taxon>Basidiomycota</taxon>
        <taxon>Pucciniomycotina</taxon>
        <taxon>Pucciniomycetes</taxon>
        <taxon>Pucciniales</taxon>
        <taxon>Coleosporiaceae</taxon>
        <taxon>Cronartium</taxon>
    </lineage>
</organism>
<proteinExistence type="predicted"/>
<sequence>MSTSGVTRRDVTRLRHSPGIKSRSRLGSGFHIIPLCSRLPPVPKAYCRDSYRYIVIQTSFLCVPAYLPSRKLTVETLIGYGP</sequence>
<evidence type="ECO:0000313" key="2">
    <source>
        <dbReference type="Proteomes" id="UP000886653"/>
    </source>
</evidence>
<accession>A0A9P6N9K7</accession>
<comment type="caution">
    <text evidence="1">The sequence shown here is derived from an EMBL/GenBank/DDBJ whole genome shotgun (WGS) entry which is preliminary data.</text>
</comment>
<protein>
    <submittedName>
        <fullName evidence="1">Uncharacterized protein</fullName>
    </submittedName>
</protein>
<evidence type="ECO:0000313" key="1">
    <source>
        <dbReference type="EMBL" id="KAG0141838.1"/>
    </source>
</evidence>
<dbReference type="AlphaFoldDB" id="A0A9P6N9K7"/>
<gene>
    <name evidence="1" type="ORF">CROQUDRAFT_98261</name>
</gene>